<comment type="caution">
    <text evidence="2">The sequence shown here is derived from an EMBL/GenBank/DDBJ whole genome shotgun (WGS) entry which is preliminary data.</text>
</comment>
<evidence type="ECO:0000313" key="2">
    <source>
        <dbReference type="EMBL" id="ESP88837.1"/>
    </source>
</evidence>
<evidence type="ECO:0000259" key="1">
    <source>
        <dbReference type="Pfam" id="PF05048"/>
    </source>
</evidence>
<feature type="domain" description="Periplasmic copper-binding protein NosD beta helix" evidence="1">
    <location>
        <begin position="142"/>
        <end position="313"/>
    </location>
</feature>
<dbReference type="Pfam" id="PF05048">
    <property type="entry name" value="NosD"/>
    <property type="match status" value="1"/>
</dbReference>
<dbReference type="InterPro" id="IPR011050">
    <property type="entry name" value="Pectin_lyase_fold/virulence"/>
</dbReference>
<dbReference type="SUPFAM" id="SSF51126">
    <property type="entry name" value="Pectin lyase-like"/>
    <property type="match status" value="1"/>
</dbReference>
<dbReference type="InterPro" id="IPR012334">
    <property type="entry name" value="Pectin_lyas_fold"/>
</dbReference>
<organism evidence="2 3">
    <name type="scientific">Candidatus Halobonum tyrrellensis G22</name>
    <dbReference type="NCBI Taxonomy" id="1324957"/>
    <lineage>
        <taxon>Archaea</taxon>
        <taxon>Methanobacteriati</taxon>
        <taxon>Methanobacteriota</taxon>
        <taxon>Stenosarchaea group</taxon>
        <taxon>Halobacteria</taxon>
        <taxon>Halobacteriales</taxon>
        <taxon>Haloferacaceae</taxon>
        <taxon>Candidatus Halobonum</taxon>
    </lineage>
</organism>
<gene>
    <name evidence="2" type="ORF">K933_07067</name>
</gene>
<accession>V4J086</accession>
<sequence length="561" mass="56932">MAATTLTLLLAVSLVAGVGAGAPPEPSQSTDVTNCPTITEPGVYELQRNLTAGASVCIDVRSSDVTVRGDGHTVDATDDAWGDPVVLADGAGTLDNVTVTGLAVDVATPRPTLRYDGVTNGTVAAFDVTLTNPSRPGGGVAVVGDDAAVRNVTGTRLTLVGDRNRVVDSSAVGAEYAGVVVVGDGNALRNVTSAGRPALSVTGEGTRVRGGSYASVFDGAGVAVTDAADTRLSNATLYGGSVDGRAVTLANTTDTVLDGNALSGDLVVGLAADGADGTVLAGNRFASDLLVGARLTNVTNATVETNEFRSPLQLEAGVRGSLVYDNRFDASLGIFDRPVLFGPLVGEPSDARASNAGNAWNVTPRPGENVVGGDAVAGNYYATADGTGFSQTCADADGDGLCDSAYELTENDTDVHPLAGPANDTAAPVDGGGANVTDYQVDFVAGDPIENLSADRLYAGEDRLLRFAFGDTDEGITERDTAWPSAEIRDAVDYGHVVESDGAASVSFTVADGESVTLSLVTYSLPGDGFSADTADQQELLNATTRTYGPGEHTITVDLPG</sequence>
<dbReference type="AlphaFoldDB" id="V4J086"/>
<dbReference type="EMBL" id="ASGZ01000023">
    <property type="protein sequence ID" value="ESP88837.1"/>
    <property type="molecule type" value="Genomic_DNA"/>
</dbReference>
<evidence type="ECO:0000313" key="3">
    <source>
        <dbReference type="Proteomes" id="UP000017840"/>
    </source>
</evidence>
<keyword evidence="3" id="KW-1185">Reference proteome</keyword>
<dbReference type="PATRIC" id="fig|1324957.4.peg.1428"/>
<dbReference type="Gene3D" id="2.160.20.10">
    <property type="entry name" value="Single-stranded right-handed beta-helix, Pectin lyase-like"/>
    <property type="match status" value="1"/>
</dbReference>
<protein>
    <submittedName>
        <fullName evidence="2">Periplasmic copper-binding protein</fullName>
    </submittedName>
</protein>
<dbReference type="InterPro" id="IPR007742">
    <property type="entry name" value="NosD_dom"/>
</dbReference>
<reference evidence="2 3" key="1">
    <citation type="journal article" date="2013" name="Genome Announc.">
        <title>Draft Genome Sequence of 'Candidatus Halobonum tyrrellensis' Strain G22, Isolated from the Hypersaline Waters of Lake Tyrrell, Australia.</title>
        <authorList>
            <person name="Ugalde J.A."/>
            <person name="Narasingarao P."/>
            <person name="Kuo S."/>
            <person name="Podell S."/>
            <person name="Allen E.E."/>
        </authorList>
    </citation>
    <scope>NUCLEOTIDE SEQUENCE [LARGE SCALE GENOMIC DNA]</scope>
    <source>
        <strain evidence="2 3">G22</strain>
    </source>
</reference>
<proteinExistence type="predicted"/>
<dbReference type="Proteomes" id="UP000017840">
    <property type="component" value="Unassembled WGS sequence"/>
</dbReference>
<name>V4J086_9EURY</name>
<dbReference type="eggNOG" id="arCOG02545">
    <property type="taxonomic scope" value="Archaea"/>
</dbReference>